<comment type="caution">
    <text evidence="1">The sequence shown here is derived from an EMBL/GenBank/DDBJ whole genome shotgun (WGS) entry which is preliminary data.</text>
</comment>
<sequence length="123" mass="13834">MKKITPIIFSLVVSINTSCGSLYTEDEIVKESKKFEYHHNDGGNFDSSCIDRKAEDFSKFFMVKKLGNGYHFSTEMIGVTLEMHENSVSVESTEVYDPSVKTVGVLALVFDRLVVECIAPRQV</sequence>
<dbReference type="Proteomes" id="UP000664293">
    <property type="component" value="Unassembled WGS sequence"/>
</dbReference>
<evidence type="ECO:0000313" key="1">
    <source>
        <dbReference type="EMBL" id="MBN8432094.1"/>
    </source>
</evidence>
<dbReference type="EMBL" id="JAEKJR010000002">
    <property type="protein sequence ID" value="MBN8432094.1"/>
    <property type="molecule type" value="Genomic_DNA"/>
</dbReference>
<name>A0ABS3E9W5_9GAMM</name>
<keyword evidence="2" id="KW-1185">Reference proteome</keyword>
<proteinExistence type="predicted"/>
<organism evidence="1 2">
    <name type="scientific">Microbulbifer salipaludis</name>
    <dbReference type="NCBI Taxonomy" id="187980"/>
    <lineage>
        <taxon>Bacteria</taxon>
        <taxon>Pseudomonadati</taxon>
        <taxon>Pseudomonadota</taxon>
        <taxon>Gammaproteobacteria</taxon>
        <taxon>Cellvibrionales</taxon>
        <taxon>Microbulbiferaceae</taxon>
        <taxon>Microbulbifer</taxon>
    </lineage>
</organism>
<dbReference type="RefSeq" id="WP_207003361.1">
    <property type="nucleotide sequence ID" value="NZ_JAEKJR010000002.1"/>
</dbReference>
<reference evidence="1 2" key="1">
    <citation type="submission" date="2020-12" db="EMBL/GenBank/DDBJ databases">
        <title>Oil enriched cultivation method for isolating marine PHA-producing bacteria.</title>
        <authorList>
            <person name="Zheng W."/>
            <person name="Yu S."/>
            <person name="Huang Y."/>
        </authorList>
    </citation>
    <scope>NUCLEOTIDE SEQUENCE [LARGE SCALE GENOMIC DNA]</scope>
    <source>
        <strain evidence="1 2">SN0-2</strain>
    </source>
</reference>
<evidence type="ECO:0000313" key="2">
    <source>
        <dbReference type="Proteomes" id="UP000664293"/>
    </source>
</evidence>
<gene>
    <name evidence="1" type="ORF">JF535_14670</name>
</gene>
<accession>A0ABS3E9W5</accession>
<protein>
    <recommendedName>
        <fullName evidence="3">Lipoprotein</fullName>
    </recommendedName>
</protein>
<evidence type="ECO:0008006" key="3">
    <source>
        <dbReference type="Google" id="ProtNLM"/>
    </source>
</evidence>